<dbReference type="Proteomes" id="UP000639396">
    <property type="component" value="Unassembled WGS sequence"/>
</dbReference>
<evidence type="ECO:0000313" key="2">
    <source>
        <dbReference type="EMBL" id="MBD2860611.1"/>
    </source>
</evidence>
<dbReference type="EMBL" id="JACXJA010000001">
    <property type="protein sequence ID" value="MBD2860611.1"/>
    <property type="molecule type" value="Genomic_DNA"/>
</dbReference>
<comment type="caution">
    <text evidence="2">The sequence shown here is derived from an EMBL/GenBank/DDBJ whole genome shotgun (WGS) entry which is preliminary data.</text>
</comment>
<feature type="compositionally biased region" description="Basic and acidic residues" evidence="1">
    <location>
        <begin position="133"/>
        <end position="147"/>
    </location>
</feature>
<dbReference type="RefSeq" id="WP_190923871.1">
    <property type="nucleotide sequence ID" value="NZ_JACXJA010000001.1"/>
</dbReference>
<evidence type="ECO:0000313" key="3">
    <source>
        <dbReference type="Proteomes" id="UP000639396"/>
    </source>
</evidence>
<dbReference type="AlphaFoldDB" id="A0A927GXA5"/>
<evidence type="ECO:0000256" key="1">
    <source>
        <dbReference type="SAM" id="MobiDB-lite"/>
    </source>
</evidence>
<keyword evidence="3" id="KW-1185">Reference proteome</keyword>
<organism evidence="2 3">
    <name type="scientific">Paenibacillus oceani</name>
    <dbReference type="NCBI Taxonomy" id="2772510"/>
    <lineage>
        <taxon>Bacteria</taxon>
        <taxon>Bacillati</taxon>
        <taxon>Bacillota</taxon>
        <taxon>Bacilli</taxon>
        <taxon>Bacillales</taxon>
        <taxon>Paenibacillaceae</taxon>
        <taxon>Paenibacillus</taxon>
    </lineage>
</organism>
<sequence length="227" mass="24571">MFSFKGSLTQKNVGILNGILIGDPSVTANGGVSIASNPLTDAIDGFICSDITCKTFAQYGINAGSVSNAVFRNISIQQHGSVAQGATIGIGFVIYPKNPQRNIFIDGLYSHIHVSSTMKPIPSVAASGRRHTGQRDRDDRAPQREYSRQAGVVGERHGLCVSGHDAESDRETDMVERRGLGGWCGPAGLSRYGSNRRDEGRLSAKWMEGNIRCRIYKLRFLKAGRNG</sequence>
<name>A0A927GXA5_9BACL</name>
<feature type="region of interest" description="Disordered" evidence="1">
    <location>
        <begin position="120"/>
        <end position="148"/>
    </location>
</feature>
<accession>A0A927GXA5</accession>
<reference evidence="2" key="1">
    <citation type="submission" date="2020-09" db="EMBL/GenBank/DDBJ databases">
        <title>A novel bacterium of genus Paenibacillus, isolated from South China Sea.</title>
        <authorList>
            <person name="Huang H."/>
            <person name="Mo K."/>
            <person name="Hu Y."/>
        </authorList>
    </citation>
    <scope>NUCLEOTIDE SEQUENCE</scope>
    <source>
        <strain evidence="2">IB182363</strain>
    </source>
</reference>
<protein>
    <submittedName>
        <fullName evidence="2">Uncharacterized protein</fullName>
    </submittedName>
</protein>
<gene>
    <name evidence="2" type="ORF">IDH45_01240</name>
</gene>
<proteinExistence type="predicted"/>